<dbReference type="InterPro" id="IPR005467">
    <property type="entry name" value="His_kinase_dom"/>
</dbReference>
<name>A0A2T0WK98_9BACT</name>
<evidence type="ECO:0000256" key="1">
    <source>
        <dbReference type="ARBA" id="ARBA00000085"/>
    </source>
</evidence>
<keyword evidence="9" id="KW-1185">Reference proteome</keyword>
<keyword evidence="6" id="KW-0902">Two-component regulatory system</keyword>
<dbReference type="SMART" id="SM00388">
    <property type="entry name" value="HisKA"/>
    <property type="match status" value="1"/>
</dbReference>
<sequence length="400" mass="44809">MNIPIPSNEFERIIRLSEYDFDYPELEEQFKDLTKLAAKVAGAEISLINLIDSFTQWSVATHGMDPIQTPREDSICTYTIMGDEVLEVNDLRADDRFKDKAYVKGEPRFNYYFGIPLKDDEGFNLGALCVIDKKERELSAEKVELLKIIADEIVNRFKIILTIQQLKSSMKDMGQNNKKIAHDIRGPLGGIIGLAQVIKDQGDDNNLEEVLEFIQLIQKSGVSLLELADEILTDKSQQAQKPSINSHSEFNLALLQKKITDMYDVQAKQKELVLDVNIDGDNKEVPFNKNKLIQIFGNLISNAIKFTPSQGKVKVTLALMEKEDLKELQVSVSDTGRGLSELQISEILEGKAKSKNGTEGETGYGFGLPLVKHLVDSMKGELQIESQPGVYSSFTVHLPV</sequence>
<dbReference type="InterPro" id="IPR003594">
    <property type="entry name" value="HATPase_dom"/>
</dbReference>
<dbReference type="InterPro" id="IPR029016">
    <property type="entry name" value="GAF-like_dom_sf"/>
</dbReference>
<evidence type="ECO:0000259" key="7">
    <source>
        <dbReference type="PROSITE" id="PS50109"/>
    </source>
</evidence>
<dbReference type="InterPro" id="IPR003018">
    <property type="entry name" value="GAF"/>
</dbReference>
<dbReference type="PANTHER" id="PTHR43711:SF1">
    <property type="entry name" value="HISTIDINE KINASE 1"/>
    <property type="match status" value="1"/>
</dbReference>
<organism evidence="8 9">
    <name type="scientific">Mongoliibacter ruber</name>
    <dbReference type="NCBI Taxonomy" id="1750599"/>
    <lineage>
        <taxon>Bacteria</taxon>
        <taxon>Pseudomonadati</taxon>
        <taxon>Bacteroidota</taxon>
        <taxon>Cytophagia</taxon>
        <taxon>Cytophagales</taxon>
        <taxon>Cyclobacteriaceae</taxon>
        <taxon>Mongoliibacter</taxon>
    </lineage>
</organism>
<gene>
    <name evidence="8" type="ORF">CLW00_107198</name>
</gene>
<dbReference type="InterPro" id="IPR003661">
    <property type="entry name" value="HisK_dim/P_dom"/>
</dbReference>
<dbReference type="PROSITE" id="PS50109">
    <property type="entry name" value="HIS_KIN"/>
    <property type="match status" value="1"/>
</dbReference>
<dbReference type="InterPro" id="IPR036097">
    <property type="entry name" value="HisK_dim/P_sf"/>
</dbReference>
<dbReference type="OrthoDB" id="9811889at2"/>
<dbReference type="CDD" id="cd00075">
    <property type="entry name" value="HATPase"/>
    <property type="match status" value="1"/>
</dbReference>
<dbReference type="SMART" id="SM00387">
    <property type="entry name" value="HATPase_c"/>
    <property type="match status" value="1"/>
</dbReference>
<dbReference type="Pfam" id="PF00512">
    <property type="entry name" value="HisKA"/>
    <property type="match status" value="1"/>
</dbReference>
<dbReference type="PRINTS" id="PR00344">
    <property type="entry name" value="BCTRLSENSOR"/>
</dbReference>
<dbReference type="Pfam" id="PF02518">
    <property type="entry name" value="HATPase_c"/>
    <property type="match status" value="1"/>
</dbReference>
<dbReference type="SUPFAM" id="SSF55874">
    <property type="entry name" value="ATPase domain of HSP90 chaperone/DNA topoisomerase II/histidine kinase"/>
    <property type="match status" value="1"/>
</dbReference>
<evidence type="ECO:0000256" key="4">
    <source>
        <dbReference type="ARBA" id="ARBA00022679"/>
    </source>
</evidence>
<keyword evidence="4" id="KW-0808">Transferase</keyword>
<evidence type="ECO:0000256" key="2">
    <source>
        <dbReference type="ARBA" id="ARBA00012438"/>
    </source>
</evidence>
<dbReference type="PANTHER" id="PTHR43711">
    <property type="entry name" value="TWO-COMPONENT HISTIDINE KINASE"/>
    <property type="match status" value="1"/>
</dbReference>
<dbReference type="EC" id="2.7.13.3" evidence="2"/>
<dbReference type="Gene3D" id="3.30.565.10">
    <property type="entry name" value="Histidine kinase-like ATPase, C-terminal domain"/>
    <property type="match status" value="1"/>
</dbReference>
<dbReference type="AlphaFoldDB" id="A0A2T0WK98"/>
<feature type="domain" description="Histidine kinase" evidence="7">
    <location>
        <begin position="179"/>
        <end position="400"/>
    </location>
</feature>
<keyword evidence="5" id="KW-0418">Kinase</keyword>
<dbReference type="SUPFAM" id="SSF55781">
    <property type="entry name" value="GAF domain-like"/>
    <property type="match status" value="1"/>
</dbReference>
<accession>A0A2T0WK98</accession>
<protein>
    <recommendedName>
        <fullName evidence="2">histidine kinase</fullName>
        <ecNumber evidence="2">2.7.13.3</ecNumber>
    </recommendedName>
</protein>
<dbReference type="GO" id="GO:0000155">
    <property type="term" value="F:phosphorelay sensor kinase activity"/>
    <property type="evidence" value="ECO:0007669"/>
    <property type="project" value="InterPro"/>
</dbReference>
<dbReference type="CDD" id="cd00082">
    <property type="entry name" value="HisKA"/>
    <property type="match status" value="1"/>
</dbReference>
<keyword evidence="3" id="KW-0597">Phosphoprotein</keyword>
<dbReference type="SUPFAM" id="SSF47384">
    <property type="entry name" value="Homodimeric domain of signal transducing histidine kinase"/>
    <property type="match status" value="1"/>
</dbReference>
<dbReference type="Gene3D" id="1.10.287.130">
    <property type="match status" value="1"/>
</dbReference>
<evidence type="ECO:0000256" key="3">
    <source>
        <dbReference type="ARBA" id="ARBA00022553"/>
    </source>
</evidence>
<evidence type="ECO:0000256" key="6">
    <source>
        <dbReference type="ARBA" id="ARBA00023012"/>
    </source>
</evidence>
<dbReference type="Pfam" id="PF01590">
    <property type="entry name" value="GAF"/>
    <property type="match status" value="1"/>
</dbReference>
<dbReference type="InterPro" id="IPR050736">
    <property type="entry name" value="Sensor_HK_Regulatory"/>
</dbReference>
<dbReference type="Proteomes" id="UP000238157">
    <property type="component" value="Unassembled WGS sequence"/>
</dbReference>
<dbReference type="SMART" id="SM00065">
    <property type="entry name" value="GAF"/>
    <property type="match status" value="1"/>
</dbReference>
<dbReference type="RefSeq" id="WP_106134147.1">
    <property type="nucleotide sequence ID" value="NZ_PVTR01000007.1"/>
</dbReference>
<dbReference type="InterPro" id="IPR036890">
    <property type="entry name" value="HATPase_C_sf"/>
</dbReference>
<evidence type="ECO:0000313" key="9">
    <source>
        <dbReference type="Proteomes" id="UP000238157"/>
    </source>
</evidence>
<dbReference type="EMBL" id="PVTR01000007">
    <property type="protein sequence ID" value="PRY87129.1"/>
    <property type="molecule type" value="Genomic_DNA"/>
</dbReference>
<reference evidence="8 9" key="1">
    <citation type="submission" date="2018-03" db="EMBL/GenBank/DDBJ databases">
        <title>Genomic Encyclopedia of Archaeal and Bacterial Type Strains, Phase II (KMG-II): from individual species to whole genera.</title>
        <authorList>
            <person name="Goeker M."/>
        </authorList>
    </citation>
    <scope>NUCLEOTIDE SEQUENCE [LARGE SCALE GENOMIC DNA]</scope>
    <source>
        <strain evidence="8 9">DSM 27929</strain>
    </source>
</reference>
<comment type="caution">
    <text evidence="8">The sequence shown here is derived from an EMBL/GenBank/DDBJ whole genome shotgun (WGS) entry which is preliminary data.</text>
</comment>
<evidence type="ECO:0000313" key="8">
    <source>
        <dbReference type="EMBL" id="PRY87129.1"/>
    </source>
</evidence>
<proteinExistence type="predicted"/>
<comment type="catalytic activity">
    <reaction evidence="1">
        <text>ATP + protein L-histidine = ADP + protein N-phospho-L-histidine.</text>
        <dbReference type="EC" id="2.7.13.3"/>
    </reaction>
</comment>
<evidence type="ECO:0000256" key="5">
    <source>
        <dbReference type="ARBA" id="ARBA00022777"/>
    </source>
</evidence>
<dbReference type="Gene3D" id="3.30.450.40">
    <property type="match status" value="1"/>
</dbReference>
<dbReference type="InterPro" id="IPR004358">
    <property type="entry name" value="Sig_transdc_His_kin-like_C"/>
</dbReference>